<dbReference type="Proteomes" id="UP001208570">
    <property type="component" value="Unassembled WGS sequence"/>
</dbReference>
<protein>
    <submittedName>
        <fullName evidence="1">Uncharacterized protein</fullName>
    </submittedName>
</protein>
<comment type="caution">
    <text evidence="1">The sequence shown here is derived from an EMBL/GenBank/DDBJ whole genome shotgun (WGS) entry which is preliminary data.</text>
</comment>
<organism evidence="1 2">
    <name type="scientific">Paralvinella palmiformis</name>
    <dbReference type="NCBI Taxonomy" id="53620"/>
    <lineage>
        <taxon>Eukaryota</taxon>
        <taxon>Metazoa</taxon>
        <taxon>Spiralia</taxon>
        <taxon>Lophotrochozoa</taxon>
        <taxon>Annelida</taxon>
        <taxon>Polychaeta</taxon>
        <taxon>Sedentaria</taxon>
        <taxon>Canalipalpata</taxon>
        <taxon>Terebellida</taxon>
        <taxon>Terebelliformia</taxon>
        <taxon>Alvinellidae</taxon>
        <taxon>Paralvinella</taxon>
    </lineage>
</organism>
<accession>A0AAD9JUC1</accession>
<dbReference type="AlphaFoldDB" id="A0AAD9JUC1"/>
<dbReference type="EMBL" id="JAODUP010000156">
    <property type="protein sequence ID" value="KAK2159227.1"/>
    <property type="molecule type" value="Genomic_DNA"/>
</dbReference>
<evidence type="ECO:0000313" key="1">
    <source>
        <dbReference type="EMBL" id="KAK2159227.1"/>
    </source>
</evidence>
<name>A0AAD9JUC1_9ANNE</name>
<proteinExistence type="predicted"/>
<evidence type="ECO:0000313" key="2">
    <source>
        <dbReference type="Proteomes" id="UP001208570"/>
    </source>
</evidence>
<keyword evidence="2" id="KW-1185">Reference proteome</keyword>
<reference evidence="1" key="1">
    <citation type="journal article" date="2023" name="Mol. Biol. Evol.">
        <title>Third-Generation Sequencing Reveals the Adaptive Role of the Epigenome in Three Deep-Sea Polychaetes.</title>
        <authorList>
            <person name="Perez M."/>
            <person name="Aroh O."/>
            <person name="Sun Y."/>
            <person name="Lan Y."/>
            <person name="Juniper S.K."/>
            <person name="Young C.R."/>
            <person name="Angers B."/>
            <person name="Qian P.Y."/>
        </authorList>
    </citation>
    <scope>NUCLEOTIDE SEQUENCE</scope>
    <source>
        <strain evidence="1">P08H-3</strain>
    </source>
</reference>
<sequence length="75" mass="8454">MTGNKLNETLKLMNDYPIYISDYDIPFPFVGASGNQVTDDVMRRFVACRLPKSPMSRPSSTESAIIRRRTTLVAV</sequence>
<gene>
    <name evidence="1" type="ORF">LSH36_156g09044</name>
</gene>